<name>A0AAE3K6Q0_9EURY</name>
<dbReference type="Proteomes" id="UP001202674">
    <property type="component" value="Unassembled WGS sequence"/>
</dbReference>
<dbReference type="RefSeq" id="WP_250595221.1">
    <property type="nucleotide sequence ID" value="NZ_JAKRVY010000002.1"/>
</dbReference>
<gene>
    <name evidence="2" type="ORF">AArcSt11_05190</name>
</gene>
<evidence type="ECO:0000313" key="3">
    <source>
        <dbReference type="Proteomes" id="UP001202674"/>
    </source>
</evidence>
<dbReference type="InterPro" id="IPR050266">
    <property type="entry name" value="AB_hydrolase_sf"/>
</dbReference>
<dbReference type="PANTHER" id="PTHR43798:SF33">
    <property type="entry name" value="HYDROLASE, PUTATIVE (AFU_ORTHOLOGUE AFUA_2G14860)-RELATED"/>
    <property type="match status" value="1"/>
</dbReference>
<comment type="caution">
    <text evidence="2">The sequence shown here is derived from an EMBL/GenBank/DDBJ whole genome shotgun (WGS) entry which is preliminary data.</text>
</comment>
<sequence>MPTATRDGVSLYYDTWGSGETVVFIEDVGFGAWLWGWQNDALAGPFETLVWDLRGTGRSDAPEGPYTVPQLTNDLETVLADHGVRNAHLVGCGLGGMIALDYAQRHSRAETLTLIGSSPGGDETELNRDRLDDAFAPRDDEEALSSSLEAVLSADFREQHPEAVERIAAWRAEDDAGRAAWKAQTAAFRGYEHRDPLYETTLPTLLLHGEDDEIVPFSNAELLDRELPRSELETAPEAGHLVGVERATGVNDAIIGFLEEHVESDT</sequence>
<dbReference type="InterPro" id="IPR029058">
    <property type="entry name" value="AB_hydrolase_fold"/>
</dbReference>
<dbReference type="Pfam" id="PF00561">
    <property type="entry name" value="Abhydrolase_1"/>
    <property type="match status" value="1"/>
</dbReference>
<accession>A0AAE3K6Q0</accession>
<evidence type="ECO:0000313" key="2">
    <source>
        <dbReference type="EMBL" id="MCL9813044.1"/>
    </source>
</evidence>
<dbReference type="GO" id="GO:0016787">
    <property type="term" value="F:hydrolase activity"/>
    <property type="evidence" value="ECO:0007669"/>
    <property type="project" value="UniProtKB-KW"/>
</dbReference>
<feature type="domain" description="AB hydrolase-1" evidence="1">
    <location>
        <begin position="29"/>
        <end position="245"/>
    </location>
</feature>
<organism evidence="2 3">
    <name type="scientific">Natranaeroarchaeum aerophilus</name>
    <dbReference type="NCBI Taxonomy" id="2917711"/>
    <lineage>
        <taxon>Archaea</taxon>
        <taxon>Methanobacteriati</taxon>
        <taxon>Methanobacteriota</taxon>
        <taxon>Stenosarchaea group</taxon>
        <taxon>Halobacteria</taxon>
        <taxon>Halobacteriales</taxon>
        <taxon>Natronoarchaeaceae</taxon>
        <taxon>Natranaeroarchaeum</taxon>
    </lineage>
</organism>
<reference evidence="2 3" key="1">
    <citation type="journal article" date="2022" name="Syst. Appl. Microbiol.">
        <title>Natronocalculus amylovorans gen. nov., sp. nov., and Natranaeroarchaeum aerophilus sp. nov., dominant culturable amylolytic natronoarchaea from hypersaline soda lakes in southwestern Siberia.</title>
        <authorList>
            <person name="Sorokin D.Y."/>
            <person name="Elcheninov A.G."/>
            <person name="Khizhniak T.V."/>
            <person name="Koenen M."/>
            <person name="Bale N.J."/>
            <person name="Damste J.S.S."/>
            <person name="Kublanov I.V."/>
        </authorList>
    </citation>
    <scope>NUCLEOTIDE SEQUENCE [LARGE SCALE GENOMIC DNA]</scope>
    <source>
        <strain evidence="2 3">AArc-St1-1</strain>
    </source>
</reference>
<dbReference type="AlphaFoldDB" id="A0AAE3K6Q0"/>
<protein>
    <submittedName>
        <fullName evidence="2">Alpha/beta hydrolase</fullName>
    </submittedName>
</protein>
<keyword evidence="3" id="KW-1185">Reference proteome</keyword>
<dbReference type="EMBL" id="JAKRVY010000002">
    <property type="protein sequence ID" value="MCL9813044.1"/>
    <property type="molecule type" value="Genomic_DNA"/>
</dbReference>
<dbReference type="InterPro" id="IPR000073">
    <property type="entry name" value="AB_hydrolase_1"/>
</dbReference>
<dbReference type="PRINTS" id="PR00111">
    <property type="entry name" value="ABHYDROLASE"/>
</dbReference>
<keyword evidence="2" id="KW-0378">Hydrolase</keyword>
<evidence type="ECO:0000259" key="1">
    <source>
        <dbReference type="Pfam" id="PF00561"/>
    </source>
</evidence>
<dbReference type="SUPFAM" id="SSF53474">
    <property type="entry name" value="alpha/beta-Hydrolases"/>
    <property type="match status" value="1"/>
</dbReference>
<dbReference type="PANTHER" id="PTHR43798">
    <property type="entry name" value="MONOACYLGLYCEROL LIPASE"/>
    <property type="match status" value="1"/>
</dbReference>
<dbReference type="GO" id="GO:0016020">
    <property type="term" value="C:membrane"/>
    <property type="evidence" value="ECO:0007669"/>
    <property type="project" value="TreeGrafter"/>
</dbReference>
<proteinExistence type="predicted"/>
<dbReference type="Gene3D" id="3.40.50.1820">
    <property type="entry name" value="alpha/beta hydrolase"/>
    <property type="match status" value="1"/>
</dbReference>